<name>A0A6P4BNE2_ARADU</name>
<proteinExistence type="predicted"/>
<dbReference type="Gene3D" id="2.40.70.10">
    <property type="entry name" value="Acid Proteases"/>
    <property type="match status" value="1"/>
</dbReference>
<accession>A0A6P4BNE2</accession>
<evidence type="ECO:0000313" key="2">
    <source>
        <dbReference type="RefSeq" id="XP_015945112.1"/>
    </source>
</evidence>
<dbReference type="RefSeq" id="XP_015945112.1">
    <property type="nucleotide sequence ID" value="XM_016089626.1"/>
</dbReference>
<dbReference type="CDD" id="cd00303">
    <property type="entry name" value="retropepsin_like"/>
    <property type="match status" value="1"/>
</dbReference>
<dbReference type="InterPro" id="IPR021109">
    <property type="entry name" value="Peptidase_aspartic_dom_sf"/>
</dbReference>
<evidence type="ECO:0000313" key="1">
    <source>
        <dbReference type="Proteomes" id="UP000515211"/>
    </source>
</evidence>
<keyword evidence="1" id="KW-1185">Reference proteome</keyword>
<organism evidence="1 2">
    <name type="scientific">Arachis duranensis</name>
    <name type="common">Wild peanut</name>
    <dbReference type="NCBI Taxonomy" id="130453"/>
    <lineage>
        <taxon>Eukaryota</taxon>
        <taxon>Viridiplantae</taxon>
        <taxon>Streptophyta</taxon>
        <taxon>Embryophyta</taxon>
        <taxon>Tracheophyta</taxon>
        <taxon>Spermatophyta</taxon>
        <taxon>Magnoliopsida</taxon>
        <taxon>eudicotyledons</taxon>
        <taxon>Gunneridae</taxon>
        <taxon>Pentapetalae</taxon>
        <taxon>rosids</taxon>
        <taxon>fabids</taxon>
        <taxon>Fabales</taxon>
        <taxon>Fabaceae</taxon>
        <taxon>Papilionoideae</taxon>
        <taxon>50 kb inversion clade</taxon>
        <taxon>dalbergioids sensu lato</taxon>
        <taxon>Dalbergieae</taxon>
        <taxon>Pterocarpus clade</taxon>
        <taxon>Arachis</taxon>
    </lineage>
</organism>
<dbReference type="Proteomes" id="UP000515211">
    <property type="component" value="Chromosome 10"/>
</dbReference>
<dbReference type="AlphaFoldDB" id="A0A6P4BNE2"/>
<dbReference type="KEGG" id="adu:107470237"/>
<dbReference type="PANTHER" id="PTHR33067">
    <property type="entry name" value="RNA-DIRECTED DNA POLYMERASE-RELATED"/>
    <property type="match status" value="1"/>
</dbReference>
<protein>
    <submittedName>
        <fullName evidence="2">Uncharacterized protein LOC107470237</fullName>
    </submittedName>
</protein>
<reference evidence="1" key="1">
    <citation type="journal article" date="2016" name="Nat. Genet.">
        <title>The genome sequences of Arachis duranensis and Arachis ipaensis, the diploid ancestors of cultivated peanut.</title>
        <authorList>
            <person name="Bertioli D.J."/>
            <person name="Cannon S.B."/>
            <person name="Froenicke L."/>
            <person name="Huang G."/>
            <person name="Farmer A.D."/>
            <person name="Cannon E.K."/>
            <person name="Liu X."/>
            <person name="Gao D."/>
            <person name="Clevenger J."/>
            <person name="Dash S."/>
            <person name="Ren L."/>
            <person name="Moretzsohn M.C."/>
            <person name="Shirasawa K."/>
            <person name="Huang W."/>
            <person name="Vidigal B."/>
            <person name="Abernathy B."/>
            <person name="Chu Y."/>
            <person name="Niederhuth C.E."/>
            <person name="Umale P."/>
            <person name="Araujo A.C."/>
            <person name="Kozik A."/>
            <person name="Kim K.D."/>
            <person name="Burow M.D."/>
            <person name="Varshney R.K."/>
            <person name="Wang X."/>
            <person name="Zhang X."/>
            <person name="Barkley N."/>
            <person name="Guimaraes P.M."/>
            <person name="Isobe S."/>
            <person name="Guo B."/>
            <person name="Liao B."/>
            <person name="Stalker H.T."/>
            <person name="Schmitz R.J."/>
            <person name="Scheffler B.E."/>
            <person name="Leal-Bertioli S.C."/>
            <person name="Xun X."/>
            <person name="Jackson S.A."/>
            <person name="Michelmore R."/>
            <person name="Ozias-Akins P."/>
        </authorList>
    </citation>
    <scope>NUCLEOTIDE SEQUENCE [LARGE SCALE GENOMIC DNA]</scope>
    <source>
        <strain evidence="1">cv. V14167</strain>
    </source>
</reference>
<reference evidence="2" key="2">
    <citation type="submission" date="2025-08" db="UniProtKB">
        <authorList>
            <consortium name="RefSeq"/>
        </authorList>
    </citation>
    <scope>IDENTIFICATION</scope>
    <source>
        <tissue evidence="2">Whole plant</tissue>
    </source>
</reference>
<dbReference type="OrthoDB" id="1436742at2759"/>
<gene>
    <name evidence="2" type="primary">LOC107470237</name>
</gene>
<dbReference type="GeneID" id="107470237"/>
<dbReference type="PANTHER" id="PTHR33067:SF9">
    <property type="entry name" value="RNA-DIRECTED DNA POLYMERASE"/>
    <property type="match status" value="1"/>
</dbReference>
<sequence length="276" mass="30785">MQDPISFFIPCTIGDSTIQRALCDLGASVNVMPLSLMRKLQIEEVKPARISLQVTDCSIKFPLEVVENLLVKVGPFIFLADFVILDMEEDKNASIIFGRPFLATGRALIDVQNVELTLRVNEKEVLPNVLEFLQHPSNSKGLMRVDLINPLIHEVFEVEELDCALEPPYGDDLLEIVNSPPHEGRPHTPIAEEGPLKLELKPLPLSLKYAFLGKHDSYLIIISASLRHEEDEALQEVLRSLKIAIGWTISDLKGISPAKCMHKILVEDDAISVVKP</sequence>